<protein>
    <recommendedName>
        <fullName evidence="1">Phytase-like domain-containing protein</fullName>
    </recommendedName>
</protein>
<dbReference type="InterPro" id="IPR027372">
    <property type="entry name" value="Phytase-like_dom"/>
</dbReference>
<sequence>MENSTNGIRGDSRLIISFERHHRIERYYPDGRWHSTLPFPSLLGQSDYRPKNNRGLEAVTLHPEYGILTGPETPRRHHAPYLINTSGRTWQYRFQEAAGALVGLEALPNGDLILLERAYTSIFAPWVITLNRVRAADLATATTVPIELIARFDSGQGWLTQNIEGLTRHQGSHFFMVSDDGNMPWAQTQLIYFRLLSE</sequence>
<proteinExistence type="predicted"/>
<dbReference type="KEGG" id="seds:AAY24_02635"/>
<organism evidence="2 3">
    <name type="scientific">Sedimenticola thiotaurini</name>
    <dbReference type="NCBI Taxonomy" id="1543721"/>
    <lineage>
        <taxon>Bacteria</taxon>
        <taxon>Pseudomonadati</taxon>
        <taxon>Pseudomonadota</taxon>
        <taxon>Gammaproteobacteria</taxon>
        <taxon>Chromatiales</taxon>
        <taxon>Sedimenticolaceae</taxon>
        <taxon>Sedimenticola</taxon>
    </lineage>
</organism>
<feature type="domain" description="Phytase-like" evidence="1">
    <location>
        <begin position="10"/>
        <end position="180"/>
    </location>
</feature>
<accession>A0A0F7JSH0</accession>
<dbReference type="Proteomes" id="UP000034410">
    <property type="component" value="Chromosome"/>
</dbReference>
<dbReference type="Pfam" id="PF13449">
    <property type="entry name" value="Phytase-like"/>
    <property type="match status" value="1"/>
</dbReference>
<evidence type="ECO:0000259" key="1">
    <source>
        <dbReference type="Pfam" id="PF13449"/>
    </source>
</evidence>
<evidence type="ECO:0000313" key="2">
    <source>
        <dbReference type="EMBL" id="AKH19426.1"/>
    </source>
</evidence>
<dbReference type="EMBL" id="CP011412">
    <property type="protein sequence ID" value="AKH19426.1"/>
    <property type="molecule type" value="Genomic_DNA"/>
</dbReference>
<dbReference type="PATRIC" id="fig|1543721.4.peg.555"/>
<keyword evidence="3" id="KW-1185">Reference proteome</keyword>
<gene>
    <name evidence="2" type="ORF">AAY24_02635</name>
</gene>
<reference evidence="2 3" key="1">
    <citation type="journal article" date="2015" name="Genome Announc.">
        <title>Complete Genome Sequence of Sedimenticola thiotaurini Strain SIP-G1, a Polyphosphate- and Polyhydroxyalkanoate-Accumulating Sulfur-Oxidizing Gammaproteobacterium Isolated from Salt Marsh Sediments.</title>
        <authorList>
            <person name="Flood B.E."/>
            <person name="Jones D.S."/>
            <person name="Bailey J.V."/>
        </authorList>
    </citation>
    <scope>NUCLEOTIDE SEQUENCE [LARGE SCALE GENOMIC DNA]</scope>
    <source>
        <strain evidence="2 3">SIP-G1</strain>
    </source>
</reference>
<evidence type="ECO:0000313" key="3">
    <source>
        <dbReference type="Proteomes" id="UP000034410"/>
    </source>
</evidence>
<dbReference type="AlphaFoldDB" id="A0A0F7JSH0"/>
<name>A0A0F7JSH0_9GAMM</name>